<name>A0A178VW44_ARATH</name>
<evidence type="ECO:0000259" key="2">
    <source>
        <dbReference type="Pfam" id="PF23005"/>
    </source>
</evidence>
<dbReference type="EMBL" id="LUHQ01000002">
    <property type="protein sequence ID" value="OAP10597.1"/>
    <property type="molecule type" value="Genomic_DNA"/>
</dbReference>
<dbReference type="PANTHER" id="PTHR46043:SF2">
    <property type="entry name" value="ARM REPEAT SUPERFAMILY PROTEIN"/>
    <property type="match status" value="1"/>
</dbReference>
<evidence type="ECO:0008006" key="6">
    <source>
        <dbReference type="Google" id="ProtNLM"/>
    </source>
</evidence>
<comment type="caution">
    <text evidence="4">The sequence shown here is derived from an EMBL/GenBank/DDBJ whole genome shotgun (WGS) entry which is preliminary data.</text>
</comment>
<dbReference type="SUPFAM" id="SSF48371">
    <property type="entry name" value="ARM repeat"/>
    <property type="match status" value="1"/>
</dbReference>
<dbReference type="InterPro" id="IPR058678">
    <property type="entry name" value="ARM_PUB"/>
</dbReference>
<dbReference type="Gene3D" id="1.25.10.10">
    <property type="entry name" value="Leucine-rich Repeat Variant"/>
    <property type="match status" value="2"/>
</dbReference>
<dbReference type="InterPro" id="IPR054296">
    <property type="entry name" value="DUF7032"/>
</dbReference>
<dbReference type="AlphaFoldDB" id="A0A178VW44"/>
<dbReference type="Pfam" id="PF25598">
    <property type="entry name" value="ARM_PUB"/>
    <property type="match status" value="1"/>
</dbReference>
<reference evidence="5" key="1">
    <citation type="journal article" date="2016" name="Proc. Natl. Acad. Sci. U.S.A.">
        <title>Chromosome-level assembly of Arabidopsis thaliana Ler reveals the extent of translocation and inversion polymorphisms.</title>
        <authorList>
            <person name="Zapata L."/>
            <person name="Ding J."/>
            <person name="Willing E.M."/>
            <person name="Hartwig B."/>
            <person name="Bezdan D."/>
            <person name="Jiao W.B."/>
            <person name="Patel V."/>
            <person name="Velikkakam James G."/>
            <person name="Koornneef M."/>
            <person name="Ossowski S."/>
            <person name="Schneeberger K."/>
        </authorList>
    </citation>
    <scope>NUCLEOTIDE SEQUENCE [LARGE SCALE GENOMIC DNA]</scope>
    <source>
        <strain evidence="5">cv. Landsberg erecta</strain>
    </source>
</reference>
<dbReference type="SMART" id="SM00185">
    <property type="entry name" value="ARM"/>
    <property type="match status" value="6"/>
</dbReference>
<dbReference type="InterPro" id="IPR016024">
    <property type="entry name" value="ARM-type_fold"/>
</dbReference>
<dbReference type="ExpressionAtlas" id="A0A178VW44">
    <property type="expression patterns" value="baseline and differential"/>
</dbReference>
<evidence type="ECO:0000313" key="4">
    <source>
        <dbReference type="EMBL" id="OAP10597.1"/>
    </source>
</evidence>
<feature type="domain" description="U-box" evidence="3">
    <location>
        <begin position="175"/>
        <end position="356"/>
    </location>
</feature>
<dbReference type="Proteomes" id="UP000078284">
    <property type="component" value="Chromosome 2"/>
</dbReference>
<evidence type="ECO:0000259" key="3">
    <source>
        <dbReference type="Pfam" id="PF25598"/>
    </source>
</evidence>
<gene>
    <name evidence="4" type="ordered locus">AXX17_At2g04870</name>
</gene>
<organism evidence="4 5">
    <name type="scientific">Arabidopsis thaliana</name>
    <name type="common">Mouse-ear cress</name>
    <dbReference type="NCBI Taxonomy" id="3702"/>
    <lineage>
        <taxon>Eukaryota</taxon>
        <taxon>Viridiplantae</taxon>
        <taxon>Streptophyta</taxon>
        <taxon>Embryophyta</taxon>
        <taxon>Tracheophyta</taxon>
        <taxon>Spermatophyta</taxon>
        <taxon>Magnoliopsida</taxon>
        <taxon>eudicotyledons</taxon>
        <taxon>Gunneridae</taxon>
        <taxon>Pentapetalae</taxon>
        <taxon>rosids</taxon>
        <taxon>malvids</taxon>
        <taxon>Brassicales</taxon>
        <taxon>Brassicaceae</taxon>
        <taxon>Camelineae</taxon>
        <taxon>Arabidopsis</taxon>
    </lineage>
</organism>
<keyword evidence="1" id="KW-0677">Repeat</keyword>
<dbReference type="InterPro" id="IPR011989">
    <property type="entry name" value="ARM-like"/>
</dbReference>
<dbReference type="InterPro" id="IPR000225">
    <property type="entry name" value="Armadillo"/>
</dbReference>
<sequence>MHPSSAAVSGELTKPPTAPLQPLVDLITNVLSLLLLSSLTVRSFIGRWQILRSKLFTLNSSLSSLSESPHWSQNPLLHTLLPSLLSNLQRLSSLSDQCSSASFSGGKLLMQSDLDIASSSLSTHISDLDLLLRSGVLHQQNAIVLSLPPPTSDKDDIAFFIRDLFTRLQIGGAEFKKKSLESLLQLLTDNEKSARIIAKEGNVGYLVTLLDLHHHPLIREHALAAVSLLTSSSADSRKTVFEQGGLGPLLRLLETGSPPLKTRAAIAIEAITADPATAWAISAYGGVTVLIEACRSGSKQVQEHIAGAISNIAAVEEIRTTLAEEGAIPVLIQLLISGSSSVQEKTANFISLISSSGEYYRDLIVRERGGLQILIHLVQESSNPDTIEHCLLALSQISAMETVSRVLSSSTRFIIRLGELIKHGNVILQQISTSLLSNLTISDGNKRAVADCLSSLIRLMESPKPAGLQEAATEAAKSLLTVRSNRKELMRDEKSVIRLVQMLDPRNERMPNKELPVIVVTAILSGGSYAARKKLIGLGADRYLQSLEDMEVSGAKKAVQRLAAGNRLKSIFFTRSWKDH</sequence>
<evidence type="ECO:0000256" key="1">
    <source>
        <dbReference type="ARBA" id="ARBA00022737"/>
    </source>
</evidence>
<protein>
    <recommendedName>
        <fullName evidence="6">ARM repeat superfamily protein</fullName>
    </recommendedName>
</protein>
<dbReference type="PANTHER" id="PTHR46043">
    <property type="entry name" value="ARM REPEAT SUPERFAMILY PROTEIN"/>
    <property type="match status" value="1"/>
</dbReference>
<dbReference type="Pfam" id="PF23005">
    <property type="entry name" value="DUF7032"/>
    <property type="match status" value="1"/>
</dbReference>
<proteinExistence type="predicted"/>
<evidence type="ECO:0000313" key="5">
    <source>
        <dbReference type="Proteomes" id="UP000078284"/>
    </source>
</evidence>
<accession>A0A178VW44</accession>
<feature type="domain" description="DUF7032" evidence="2">
    <location>
        <begin position="28"/>
        <end position="136"/>
    </location>
</feature>